<feature type="compositionally biased region" description="Basic and acidic residues" evidence="3">
    <location>
        <begin position="214"/>
        <end position="334"/>
    </location>
</feature>
<sequence>MNTVKEINRINERELELGVKGSWHDEYKDSAYVYIGGLAFELTEGDVIAIFSQFGEIMDCNLIRDKETGKSRGFCFLMYEDQRSTVLAVDNMNGAQVVGRTLRVDHTKNYKQPGKRNEEGEYEEPEGPVYNAMPPILSDSDDSSEEEEGQDSLDEEDPMAAFIRAEKKAQAALKGKGKDRKKRKHEGESKEERRARKEAKRAKKEGKGKKSGHKERGDERGDEREDKKGGREERGGKREDDGFWSKGAAADDWRQGRWELEREEPNGGSRARGDEPPSRSHGRERERDERDRRPERDERDRRDERERDRRHGRDDGHRRDDKDRYRDERRYDRR</sequence>
<gene>
    <name evidence="5" type="ORF">B9479_002167</name>
</gene>
<dbReference type="GO" id="GO:0005686">
    <property type="term" value="C:U2 snRNP"/>
    <property type="evidence" value="ECO:0007669"/>
    <property type="project" value="TreeGrafter"/>
</dbReference>
<keyword evidence="6" id="KW-1185">Reference proteome</keyword>
<dbReference type="Gene3D" id="3.30.70.330">
    <property type="match status" value="1"/>
</dbReference>
<feature type="compositionally biased region" description="Acidic residues" evidence="3">
    <location>
        <begin position="139"/>
        <end position="158"/>
    </location>
</feature>
<dbReference type="InterPro" id="IPR012677">
    <property type="entry name" value="Nucleotide-bd_a/b_plait_sf"/>
</dbReference>
<protein>
    <recommendedName>
        <fullName evidence="4">RRM domain-containing protein</fullName>
    </recommendedName>
</protein>
<dbReference type="PROSITE" id="PS50102">
    <property type="entry name" value="RRM"/>
    <property type="match status" value="1"/>
</dbReference>
<dbReference type="SUPFAM" id="SSF54928">
    <property type="entry name" value="RNA-binding domain, RBD"/>
    <property type="match status" value="1"/>
</dbReference>
<dbReference type="InterPro" id="IPR000504">
    <property type="entry name" value="RRM_dom"/>
</dbReference>
<dbReference type="GO" id="GO:0071013">
    <property type="term" value="C:catalytic step 2 spliceosome"/>
    <property type="evidence" value="ECO:0007669"/>
    <property type="project" value="TreeGrafter"/>
</dbReference>
<dbReference type="PANTHER" id="PTHR45880:SF1">
    <property type="entry name" value="RNA-BINDING MOTIF PROTEIN, X-LINKED 2"/>
    <property type="match status" value="1"/>
</dbReference>
<dbReference type="FunFam" id="3.30.70.330:FF:000609">
    <property type="entry name" value="U2 snRNP component IST3"/>
    <property type="match status" value="1"/>
</dbReference>
<dbReference type="InterPro" id="IPR045844">
    <property type="entry name" value="RRM_Ist3-like"/>
</dbReference>
<evidence type="ECO:0000259" key="4">
    <source>
        <dbReference type="PROSITE" id="PS50102"/>
    </source>
</evidence>
<dbReference type="EMBL" id="NIDF01000016">
    <property type="protein sequence ID" value="TYJ57066.1"/>
    <property type="molecule type" value="Genomic_DNA"/>
</dbReference>
<proteinExistence type="predicted"/>
<dbReference type="PANTHER" id="PTHR45880">
    <property type="entry name" value="RNA-BINDING MOTIF PROTEIN, X-LINKED 2"/>
    <property type="match status" value="1"/>
</dbReference>
<dbReference type="Pfam" id="PF00076">
    <property type="entry name" value="RRM_1"/>
    <property type="match status" value="1"/>
</dbReference>
<reference evidence="5 6" key="1">
    <citation type="submission" date="2017-05" db="EMBL/GenBank/DDBJ databases">
        <title>The Genome Sequence of Tsuchiyaea wingfieldii DSM 27421.</title>
        <authorList>
            <person name="Cuomo C."/>
            <person name="Passer A."/>
            <person name="Billmyre B."/>
            <person name="Heitman J."/>
        </authorList>
    </citation>
    <scope>NUCLEOTIDE SEQUENCE [LARGE SCALE GENOMIC DNA]</scope>
    <source>
        <strain evidence="5 6">DSM 27421</strain>
    </source>
</reference>
<feature type="compositionally biased region" description="Basic residues" evidence="3">
    <location>
        <begin position="196"/>
        <end position="213"/>
    </location>
</feature>
<dbReference type="Proteomes" id="UP000322245">
    <property type="component" value="Unassembled WGS sequence"/>
</dbReference>
<evidence type="ECO:0000313" key="5">
    <source>
        <dbReference type="EMBL" id="TYJ57066.1"/>
    </source>
</evidence>
<comment type="caution">
    <text evidence="5">The sequence shown here is derived from an EMBL/GenBank/DDBJ whole genome shotgun (WGS) entry which is preliminary data.</text>
</comment>
<dbReference type="GO" id="GO:0000398">
    <property type="term" value="P:mRNA splicing, via spliceosome"/>
    <property type="evidence" value="ECO:0007669"/>
    <property type="project" value="InterPro"/>
</dbReference>
<feature type="compositionally biased region" description="Basic and acidic residues" evidence="3">
    <location>
        <begin position="185"/>
        <end position="195"/>
    </location>
</feature>
<evidence type="ECO:0000313" key="6">
    <source>
        <dbReference type="Proteomes" id="UP000322245"/>
    </source>
</evidence>
<dbReference type="CDD" id="cd12411">
    <property type="entry name" value="RRM_ist3_like"/>
    <property type="match status" value="1"/>
</dbReference>
<accession>A0A5D3B488</accession>
<evidence type="ECO:0000256" key="2">
    <source>
        <dbReference type="PROSITE-ProRule" id="PRU00176"/>
    </source>
</evidence>
<feature type="domain" description="RRM" evidence="4">
    <location>
        <begin position="31"/>
        <end position="109"/>
    </location>
</feature>
<organism evidence="5 6">
    <name type="scientific">Cryptococcus floricola</name>
    <dbReference type="NCBI Taxonomy" id="2591691"/>
    <lineage>
        <taxon>Eukaryota</taxon>
        <taxon>Fungi</taxon>
        <taxon>Dikarya</taxon>
        <taxon>Basidiomycota</taxon>
        <taxon>Agaricomycotina</taxon>
        <taxon>Tremellomycetes</taxon>
        <taxon>Tremellales</taxon>
        <taxon>Cryptococcaceae</taxon>
        <taxon>Cryptococcus</taxon>
    </lineage>
</organism>
<keyword evidence="1 2" id="KW-0694">RNA-binding</keyword>
<feature type="region of interest" description="Disordered" evidence="3">
    <location>
        <begin position="104"/>
        <end position="334"/>
    </location>
</feature>
<dbReference type="GO" id="GO:0003723">
    <property type="term" value="F:RNA binding"/>
    <property type="evidence" value="ECO:0007669"/>
    <property type="project" value="UniProtKB-UniRule"/>
</dbReference>
<dbReference type="AlphaFoldDB" id="A0A5D3B488"/>
<dbReference type="InterPro" id="IPR035979">
    <property type="entry name" value="RBD_domain_sf"/>
</dbReference>
<evidence type="ECO:0000256" key="1">
    <source>
        <dbReference type="ARBA" id="ARBA00022884"/>
    </source>
</evidence>
<dbReference type="GO" id="GO:0071011">
    <property type="term" value="C:precatalytic spliceosome"/>
    <property type="evidence" value="ECO:0007669"/>
    <property type="project" value="TreeGrafter"/>
</dbReference>
<name>A0A5D3B488_9TREE</name>
<evidence type="ECO:0000256" key="3">
    <source>
        <dbReference type="SAM" id="MobiDB-lite"/>
    </source>
</evidence>
<dbReference type="InterPro" id="IPR051847">
    <property type="entry name" value="RNA_proc/Spliceosome_comp"/>
</dbReference>
<feature type="compositionally biased region" description="Basic residues" evidence="3">
    <location>
        <begin position="175"/>
        <end position="184"/>
    </location>
</feature>
<dbReference type="SMART" id="SM00360">
    <property type="entry name" value="RRM"/>
    <property type="match status" value="1"/>
</dbReference>